<evidence type="ECO:0000256" key="1">
    <source>
        <dbReference type="ARBA" id="ARBA00022452"/>
    </source>
</evidence>
<dbReference type="EMBL" id="JBEAAL010000017">
    <property type="protein sequence ID" value="MEQ1407293.1"/>
    <property type="molecule type" value="Genomic_DNA"/>
</dbReference>
<evidence type="ECO:0000256" key="2">
    <source>
        <dbReference type="ARBA" id="ARBA00022692"/>
    </source>
</evidence>
<keyword evidence="1" id="KW-1134">Transmembrane beta strand</keyword>
<dbReference type="Pfam" id="PF08479">
    <property type="entry name" value="POTRA_2"/>
    <property type="match status" value="1"/>
</dbReference>
<proteinExistence type="predicted"/>
<reference evidence="6 7" key="1">
    <citation type="submission" date="2024-05" db="EMBL/GenBank/DDBJ databases">
        <title>Neorhizobium sp. Rsf11, a plant growth promoting and heavy metal resistant PAH-degrader.</title>
        <authorList>
            <person name="Golubev S.N."/>
            <person name="Muratova A.Y."/>
            <person name="Markelova M.I."/>
        </authorList>
    </citation>
    <scope>NUCLEOTIDE SEQUENCE [LARGE SCALE GENOMIC DNA]</scope>
    <source>
        <strain evidence="6 7">Rsf11</strain>
    </source>
</reference>
<dbReference type="InterPro" id="IPR051544">
    <property type="entry name" value="TPS_OM_transporter"/>
</dbReference>
<name>A0ABV0M5Z4_9HYPH</name>
<evidence type="ECO:0000259" key="4">
    <source>
        <dbReference type="Pfam" id="PF03865"/>
    </source>
</evidence>
<keyword evidence="1" id="KW-0472">Membrane</keyword>
<comment type="caution">
    <text evidence="6">The sequence shown here is derived from an EMBL/GenBank/DDBJ whole genome shotgun (WGS) entry which is preliminary data.</text>
</comment>
<dbReference type="Gene3D" id="2.40.160.50">
    <property type="entry name" value="membrane protein fhac: a member of the omp85/tpsb transporter family"/>
    <property type="match status" value="1"/>
</dbReference>
<gene>
    <name evidence="6" type="ORF">ABK249_20375</name>
</gene>
<sequence>MIIHKPVITGIRWSSFIGRSSSFAAVALFATTGNLAAQSPVVERNLPPAVSAAAPTVSLPDEAVIAADEQPLGPDLVGIRLIGPEEQPDIGRTRGIVIGGIGEGKNLEPELVRVLRPFIGRPLSMSLIADAQSTIAGVYRHAGYPFVSVTIPPQEITAGVVNLRVMEFKFGSVTARSAGGTAASGLAAQVRVPEAGRISSASVNEDLAWLNRSPFRRVQGLFSPGSATGNSDLVLDVTSGKPWQVYAGYSNTGTKATGHDRFFLGAGLAIPGIDGAFGTYQLTGSSDLFEDLSGLFPDHSDGRARYLSHSARFVLPLDGRQAIDFSPSYIATRQTEEGFTFDSTIIELPLYYRSALSNILPGIYGGEVYAGVEYKHLSRDTFFAGLDLGGAQAEVFQLGFGWTHRFADDLGSTEIDLHIKANPGGLFGDNTARAWNVYSNGTVADTSYAYLAGSVIRDTELAAGFRFSNNVVFQLAGQSLPDTERLSIGGLDGVRGYGLNDAVADTGIILRNELRLPTLSPLGSDRLSPFAFIDLGFGWDRISDEKLSLAGTGFGVDYSLAQNLNFNATAAFALVDEGSLSAGDFDFKLRLTARY</sequence>
<dbReference type="RefSeq" id="WP_348863749.1">
    <property type="nucleotide sequence ID" value="NZ_JBEAAL010000017.1"/>
</dbReference>
<organism evidence="6 7">
    <name type="scientific">Neorhizobium phenanthreniclasticum</name>
    <dbReference type="NCBI Taxonomy" id="3157917"/>
    <lineage>
        <taxon>Bacteria</taxon>
        <taxon>Pseudomonadati</taxon>
        <taxon>Pseudomonadota</taxon>
        <taxon>Alphaproteobacteria</taxon>
        <taxon>Hyphomicrobiales</taxon>
        <taxon>Rhizobiaceae</taxon>
        <taxon>Rhizobium/Agrobacterium group</taxon>
        <taxon>Neorhizobium</taxon>
    </lineage>
</organism>
<evidence type="ECO:0000256" key="3">
    <source>
        <dbReference type="ARBA" id="ARBA00023237"/>
    </source>
</evidence>
<accession>A0ABV0M5Z4</accession>
<keyword evidence="2" id="KW-0812">Transmembrane</keyword>
<evidence type="ECO:0000259" key="5">
    <source>
        <dbReference type="Pfam" id="PF08479"/>
    </source>
</evidence>
<dbReference type="PANTHER" id="PTHR34597">
    <property type="entry name" value="SLR1661 PROTEIN"/>
    <property type="match status" value="1"/>
</dbReference>
<dbReference type="InterPro" id="IPR005565">
    <property type="entry name" value="Hemolysn_activator_HlyB_C"/>
</dbReference>
<keyword evidence="7" id="KW-1185">Reference proteome</keyword>
<feature type="domain" description="Haemolysin activator HlyB C-terminal" evidence="4">
    <location>
        <begin position="229"/>
        <end position="556"/>
    </location>
</feature>
<protein>
    <submittedName>
        <fullName evidence="6">ShlB/FhaC/HecB family hemolysin secretion/activation protein</fullName>
    </submittedName>
</protein>
<dbReference type="Pfam" id="PF03865">
    <property type="entry name" value="ShlB"/>
    <property type="match status" value="1"/>
</dbReference>
<feature type="domain" description="Polypeptide-transport-associated ShlB-type" evidence="5">
    <location>
        <begin position="110"/>
        <end position="167"/>
    </location>
</feature>
<dbReference type="InterPro" id="IPR013686">
    <property type="entry name" value="Polypept-transport_assoc_ShlB"/>
</dbReference>
<dbReference type="PANTHER" id="PTHR34597:SF3">
    <property type="entry name" value="OUTER MEMBRANE TRANSPORTER CDIB"/>
    <property type="match status" value="1"/>
</dbReference>
<evidence type="ECO:0000313" key="7">
    <source>
        <dbReference type="Proteomes" id="UP001496627"/>
    </source>
</evidence>
<keyword evidence="3" id="KW-0998">Cell outer membrane</keyword>
<dbReference type="Proteomes" id="UP001496627">
    <property type="component" value="Unassembled WGS sequence"/>
</dbReference>
<dbReference type="Gene3D" id="3.10.20.310">
    <property type="entry name" value="membrane protein fhac"/>
    <property type="match status" value="1"/>
</dbReference>
<evidence type="ECO:0000313" key="6">
    <source>
        <dbReference type="EMBL" id="MEQ1407293.1"/>
    </source>
</evidence>